<evidence type="ECO:0008006" key="3">
    <source>
        <dbReference type="Google" id="ProtNLM"/>
    </source>
</evidence>
<sequence>MSSYLSYFFSALNFEITPFIVSLFGNLLLNTFVTWFVVHFFYYPKGRRRDYYFTFVLLSVSIFMLIALLLRDTHDMGIGAALGLFAIFGIIRYRTESVPIREMTYLFFLVALSVLNGKCDSINFLEQLAVNAIFILCVWFCERFLATKDEGCKYVRYDNIDLIQPERYEELKEDLEKRLGLKINRVEVGAVDFLTDMTMLRVFYYDPEKRIKSIDRMFKIPTD</sequence>
<organism evidence="2">
    <name type="scientific">gut metagenome</name>
    <dbReference type="NCBI Taxonomy" id="749906"/>
    <lineage>
        <taxon>unclassified sequences</taxon>
        <taxon>metagenomes</taxon>
        <taxon>organismal metagenomes</taxon>
    </lineage>
</organism>
<dbReference type="AlphaFoldDB" id="J9D9T7"/>
<keyword evidence="1" id="KW-1133">Transmembrane helix</keyword>
<dbReference type="EMBL" id="AMCI01000359">
    <property type="protein sequence ID" value="EJX09591.1"/>
    <property type="molecule type" value="Genomic_DNA"/>
</dbReference>
<evidence type="ECO:0000313" key="2">
    <source>
        <dbReference type="EMBL" id="EJX09591.1"/>
    </source>
</evidence>
<feature type="transmembrane region" description="Helical" evidence="1">
    <location>
        <begin position="51"/>
        <end position="70"/>
    </location>
</feature>
<dbReference type="Pfam" id="PF16316">
    <property type="entry name" value="DUF4956"/>
    <property type="match status" value="1"/>
</dbReference>
<proteinExistence type="predicted"/>
<accession>J9D9T7</accession>
<feature type="transmembrane region" description="Helical" evidence="1">
    <location>
        <begin position="76"/>
        <end position="93"/>
    </location>
</feature>
<keyword evidence="1" id="KW-0472">Membrane</keyword>
<protein>
    <recommendedName>
        <fullName evidence="3">DUF4956 domain-containing protein</fullName>
    </recommendedName>
</protein>
<keyword evidence="1" id="KW-0812">Transmembrane</keyword>
<dbReference type="InterPro" id="IPR032531">
    <property type="entry name" value="DUF4956"/>
</dbReference>
<feature type="transmembrane region" description="Helical" evidence="1">
    <location>
        <begin position="20"/>
        <end position="42"/>
    </location>
</feature>
<gene>
    <name evidence="2" type="ORF">EVA_02298</name>
</gene>
<reference evidence="2" key="1">
    <citation type="journal article" date="2012" name="PLoS ONE">
        <title>Gene sets for utilization of primary and secondary nutrition supplies in the distal gut of endangered iberian lynx.</title>
        <authorList>
            <person name="Alcaide M."/>
            <person name="Messina E."/>
            <person name="Richter M."/>
            <person name="Bargiela R."/>
            <person name="Peplies J."/>
            <person name="Huws S.A."/>
            <person name="Newbold C.J."/>
            <person name="Golyshin P.N."/>
            <person name="Simon M.A."/>
            <person name="Lopez G."/>
            <person name="Yakimov M.M."/>
            <person name="Ferrer M."/>
        </authorList>
    </citation>
    <scope>NUCLEOTIDE SEQUENCE</scope>
</reference>
<comment type="caution">
    <text evidence="2">The sequence shown here is derived from an EMBL/GenBank/DDBJ whole genome shotgun (WGS) entry which is preliminary data.</text>
</comment>
<name>J9D9T7_9ZZZZ</name>
<evidence type="ECO:0000256" key="1">
    <source>
        <dbReference type="SAM" id="Phobius"/>
    </source>
</evidence>